<proteinExistence type="predicted"/>
<feature type="transmembrane region" description="Helical" evidence="1">
    <location>
        <begin position="62"/>
        <end position="81"/>
    </location>
</feature>
<feature type="transmembrane region" description="Helical" evidence="1">
    <location>
        <begin position="12"/>
        <end position="32"/>
    </location>
</feature>
<keyword evidence="1" id="KW-1133">Transmembrane helix</keyword>
<comment type="caution">
    <text evidence="2">The sequence shown here is derived from an EMBL/GenBank/DDBJ whole genome shotgun (WGS) entry which is preliminary data.</text>
</comment>
<dbReference type="PANTHER" id="PTHR37422">
    <property type="entry name" value="TEICHURONIC ACID BIOSYNTHESIS PROTEIN TUAE"/>
    <property type="match status" value="1"/>
</dbReference>
<evidence type="ECO:0008006" key="4">
    <source>
        <dbReference type="Google" id="ProtNLM"/>
    </source>
</evidence>
<keyword evidence="1" id="KW-0472">Membrane</keyword>
<name>A0A841TBU0_9BACL</name>
<dbReference type="EMBL" id="JACJVN010000023">
    <property type="protein sequence ID" value="MBB6676838.1"/>
    <property type="molecule type" value="Genomic_DNA"/>
</dbReference>
<feature type="transmembrane region" description="Helical" evidence="1">
    <location>
        <begin position="445"/>
        <end position="463"/>
    </location>
</feature>
<evidence type="ECO:0000256" key="1">
    <source>
        <dbReference type="SAM" id="Phobius"/>
    </source>
</evidence>
<feature type="transmembrane region" description="Helical" evidence="1">
    <location>
        <begin position="257"/>
        <end position="276"/>
    </location>
</feature>
<dbReference type="InterPro" id="IPR051533">
    <property type="entry name" value="WaaL-like"/>
</dbReference>
<feature type="transmembrane region" description="Helical" evidence="1">
    <location>
        <begin position="396"/>
        <end position="416"/>
    </location>
</feature>
<feature type="transmembrane region" description="Helical" evidence="1">
    <location>
        <begin position="423"/>
        <end position="439"/>
    </location>
</feature>
<feature type="transmembrane region" description="Helical" evidence="1">
    <location>
        <begin position="123"/>
        <end position="141"/>
    </location>
</feature>
<feature type="transmembrane region" description="Helical" evidence="1">
    <location>
        <begin position="38"/>
        <end position="55"/>
    </location>
</feature>
<reference evidence="2 3" key="1">
    <citation type="submission" date="2020-08" db="EMBL/GenBank/DDBJ databases">
        <title>Cohnella phylogeny.</title>
        <authorList>
            <person name="Dunlap C."/>
        </authorList>
    </citation>
    <scope>NUCLEOTIDE SEQUENCE [LARGE SCALE GENOMIC DNA]</scope>
    <source>
        <strain evidence="2 3">DSM 103658</strain>
    </source>
</reference>
<protein>
    <recommendedName>
        <fullName evidence="4">O-antigen ligase domain-containing protein</fullName>
    </recommendedName>
</protein>
<feature type="transmembrane region" description="Helical" evidence="1">
    <location>
        <begin position="234"/>
        <end position="252"/>
    </location>
</feature>
<dbReference type="Proteomes" id="UP000574133">
    <property type="component" value="Unassembled WGS sequence"/>
</dbReference>
<evidence type="ECO:0000313" key="2">
    <source>
        <dbReference type="EMBL" id="MBB6676838.1"/>
    </source>
</evidence>
<keyword evidence="1" id="KW-0812">Transmembrane</keyword>
<accession>A0A841TBU0</accession>
<dbReference type="RefSeq" id="WP_185178127.1">
    <property type="nucleotide sequence ID" value="NZ_CBCSEP010000001.1"/>
</dbReference>
<organism evidence="2 3">
    <name type="scientific">Cohnella lubricantis</name>
    <dbReference type="NCBI Taxonomy" id="2163172"/>
    <lineage>
        <taxon>Bacteria</taxon>
        <taxon>Bacillati</taxon>
        <taxon>Bacillota</taxon>
        <taxon>Bacilli</taxon>
        <taxon>Bacillales</taxon>
        <taxon>Paenibacillaceae</taxon>
        <taxon>Cohnella</taxon>
    </lineage>
</organism>
<dbReference type="PANTHER" id="PTHR37422:SF13">
    <property type="entry name" value="LIPOPOLYSACCHARIDE BIOSYNTHESIS PROTEIN PA4999-RELATED"/>
    <property type="match status" value="1"/>
</dbReference>
<gene>
    <name evidence="2" type="ORF">H4Q31_05770</name>
</gene>
<sequence>MDTIVNRIWQHKLLNTAIVFMLYAGMGLMIGWLVMEPGFVRLLLTAGLFLILFTIQKRSPQNAIYLLLLFLPFLGLIRRILIPVVGWNTMDPLVMLGPIFILFLTAGWFYKKYIIREAIADDTLTFKLLRWLLAVEFLQIFNPEQGSLLTGIAGVMFYMVPVFFMILSRELFDEAWLRKIFASVFVIGLMTAAYGFKQYFLGFFPFEQDWIDITGYTALQVYSLTRPISTFTNSAEYAHFLAISIVVGWVYFMRGALIYKLPVLAGVIFLFASLFVESARGPIVTALVAVFILTILSAKKMSHRVLLTVAASFCAAGLFFGMTKLDTSNDLIYHSVIGLTDPYGEHSTLKGHQDLLFNGFIEGFKNPLGHGLGSTTIAAGKFGGNLVASEADLSNMFLATGVIGGFLYLLILLMILYKAFRSAVGGSSIHLTILGLLLAETFQWLTGGHYSVVAILWIAIGYLDKSSKRIEKGGEI</sequence>
<feature type="transmembrane region" description="Helical" evidence="1">
    <location>
        <begin position="93"/>
        <end position="111"/>
    </location>
</feature>
<feature type="transmembrane region" description="Helical" evidence="1">
    <location>
        <begin position="282"/>
        <end position="298"/>
    </location>
</feature>
<keyword evidence="3" id="KW-1185">Reference proteome</keyword>
<dbReference type="AlphaFoldDB" id="A0A841TBU0"/>
<evidence type="ECO:0000313" key="3">
    <source>
        <dbReference type="Proteomes" id="UP000574133"/>
    </source>
</evidence>
<feature type="transmembrane region" description="Helical" evidence="1">
    <location>
        <begin position="305"/>
        <end position="323"/>
    </location>
</feature>
<feature type="transmembrane region" description="Helical" evidence="1">
    <location>
        <begin position="180"/>
        <end position="200"/>
    </location>
</feature>
<feature type="transmembrane region" description="Helical" evidence="1">
    <location>
        <begin position="147"/>
        <end position="168"/>
    </location>
</feature>